<evidence type="ECO:0000256" key="3">
    <source>
        <dbReference type="ARBA" id="ARBA00022618"/>
    </source>
</evidence>
<dbReference type="Gene3D" id="2.60.120.260">
    <property type="entry name" value="Galactose-binding domain-like"/>
    <property type="match status" value="1"/>
</dbReference>
<dbReference type="KEGG" id="aqu:105311936"/>
<dbReference type="PANTHER" id="PTHR12936:SF0">
    <property type="entry name" value="ANAPHASE-PROMOTING COMPLEX SUBUNIT 10"/>
    <property type="match status" value="1"/>
</dbReference>
<name>A0A1X7VCQ6_AMPQE</name>
<accession>A0A1X7VCQ6</accession>
<keyword evidence="4 7" id="KW-0498">Mitosis</keyword>
<gene>
    <name evidence="9" type="primary">105311936</name>
</gene>
<comment type="similarity">
    <text evidence="1 7">Belongs to the APC10 family.</text>
</comment>
<dbReference type="GO" id="GO:0031145">
    <property type="term" value="P:anaphase-promoting complex-dependent catabolic process"/>
    <property type="evidence" value="ECO:0007669"/>
    <property type="project" value="InterPro"/>
</dbReference>
<dbReference type="SMART" id="SM01337">
    <property type="entry name" value="APC10"/>
    <property type="match status" value="1"/>
</dbReference>
<evidence type="ECO:0000256" key="2">
    <source>
        <dbReference type="ARBA" id="ARBA00013927"/>
    </source>
</evidence>
<dbReference type="GO" id="GO:0070979">
    <property type="term" value="P:protein K11-linked ubiquitination"/>
    <property type="evidence" value="ECO:0007669"/>
    <property type="project" value="TreeGrafter"/>
</dbReference>
<dbReference type="Proteomes" id="UP000007879">
    <property type="component" value="Unassembled WGS sequence"/>
</dbReference>
<dbReference type="eggNOG" id="KOG3437">
    <property type="taxonomic scope" value="Eukaryota"/>
</dbReference>
<proteinExistence type="inferred from homology"/>
<evidence type="ECO:0000313" key="10">
    <source>
        <dbReference type="Proteomes" id="UP000007879"/>
    </source>
</evidence>
<dbReference type="STRING" id="400682.A0A1X7VCQ6"/>
<comment type="function">
    <text evidence="7">Component of the anaphase promoting complex/cyclosome (APC/C), a cell cycle-regulated E3 ubiquitin-protein ligase complex that controls progression through mitosis and the G1 phase of the cell cycle.</text>
</comment>
<dbReference type="GO" id="GO:0051301">
    <property type="term" value="P:cell division"/>
    <property type="evidence" value="ECO:0007669"/>
    <property type="project" value="UniProtKB-KW"/>
</dbReference>
<dbReference type="PROSITE" id="PS51284">
    <property type="entry name" value="DOC"/>
    <property type="match status" value="1"/>
</dbReference>
<evidence type="ECO:0000313" key="9">
    <source>
        <dbReference type="EnsemblMetazoa" id="Aqu2.1.37773_001"/>
    </source>
</evidence>
<dbReference type="EnsemblMetazoa" id="XM_011404180.2">
    <property type="protein sequence ID" value="XP_011402482.1"/>
    <property type="gene ID" value="LOC105311936"/>
</dbReference>
<dbReference type="InterPro" id="IPR004939">
    <property type="entry name" value="APC_su10/DOC_dom"/>
</dbReference>
<sequence length="178" mass="20345">MMEEKAREKGLLEVGGNCVWSISTCKPGYGVANLRDRSIETYWQSDGPQPHYINMEFLHNTSLESICIYTDYSQDESYTPSNIVIKVGNHFHDLTTVTSLELEEPMGWVTIKLKDSKDRPVKGFVYQVSILANHLNGRDTHIRQIKVYETKTPASDDSITGSQSMFTDRLTPFYTLRQ</sequence>
<keyword evidence="10" id="KW-1185">Reference proteome</keyword>
<evidence type="ECO:0000256" key="4">
    <source>
        <dbReference type="ARBA" id="ARBA00022776"/>
    </source>
</evidence>
<dbReference type="Pfam" id="PF03256">
    <property type="entry name" value="ANAPC10"/>
    <property type="match status" value="1"/>
</dbReference>
<dbReference type="SUPFAM" id="SSF49785">
    <property type="entry name" value="Galactose-binding domain-like"/>
    <property type="match status" value="1"/>
</dbReference>
<dbReference type="CDD" id="cd08366">
    <property type="entry name" value="APC10"/>
    <property type="match status" value="1"/>
</dbReference>
<evidence type="ECO:0000256" key="7">
    <source>
        <dbReference type="PIRNR" id="PIRNR028841"/>
    </source>
</evidence>
<evidence type="ECO:0000256" key="5">
    <source>
        <dbReference type="ARBA" id="ARBA00022786"/>
    </source>
</evidence>
<reference evidence="9" key="2">
    <citation type="submission" date="2017-05" db="UniProtKB">
        <authorList>
            <consortium name="EnsemblMetazoa"/>
        </authorList>
    </citation>
    <scope>IDENTIFICATION</scope>
</reference>
<evidence type="ECO:0000256" key="1">
    <source>
        <dbReference type="ARBA" id="ARBA00006762"/>
    </source>
</evidence>
<dbReference type="InterPro" id="IPR008979">
    <property type="entry name" value="Galactose-bd-like_sf"/>
</dbReference>
<dbReference type="InterPro" id="IPR016901">
    <property type="entry name" value="APC10/Doc1"/>
</dbReference>
<dbReference type="OrthoDB" id="24948at2759"/>
<dbReference type="PANTHER" id="PTHR12936">
    <property type="entry name" value="ANAPHASE-PROMOTING COMPLEX 10"/>
    <property type="match status" value="1"/>
</dbReference>
<evidence type="ECO:0000259" key="8">
    <source>
        <dbReference type="PROSITE" id="PS51284"/>
    </source>
</evidence>
<dbReference type="EnsemblMetazoa" id="Aqu2.1.37773_001">
    <property type="protein sequence ID" value="Aqu2.1.37773_001"/>
    <property type="gene ID" value="Aqu2.1.37773"/>
</dbReference>
<protein>
    <recommendedName>
        <fullName evidence="2 7">Anaphase-promoting complex subunit 10</fullName>
    </recommendedName>
</protein>
<dbReference type="InParanoid" id="A0A1X7VCQ6"/>
<keyword evidence="3 7" id="KW-0132">Cell division</keyword>
<organism evidence="9">
    <name type="scientific">Amphimedon queenslandica</name>
    <name type="common">Sponge</name>
    <dbReference type="NCBI Taxonomy" id="400682"/>
    <lineage>
        <taxon>Eukaryota</taxon>
        <taxon>Metazoa</taxon>
        <taxon>Porifera</taxon>
        <taxon>Demospongiae</taxon>
        <taxon>Heteroscleromorpha</taxon>
        <taxon>Haplosclerida</taxon>
        <taxon>Niphatidae</taxon>
        <taxon>Amphimedon</taxon>
    </lineage>
</organism>
<feature type="domain" description="DOC" evidence="8">
    <location>
        <begin position="1"/>
        <end position="174"/>
    </location>
</feature>
<evidence type="ECO:0000256" key="6">
    <source>
        <dbReference type="ARBA" id="ARBA00023306"/>
    </source>
</evidence>
<dbReference type="PIRSF" id="PIRSF028841">
    <property type="entry name" value="APC10_sub"/>
    <property type="match status" value="1"/>
</dbReference>
<dbReference type="AlphaFoldDB" id="A0A1X7VCQ6"/>
<dbReference type="GO" id="GO:0005680">
    <property type="term" value="C:anaphase-promoting complex"/>
    <property type="evidence" value="ECO:0007669"/>
    <property type="project" value="InterPro"/>
</dbReference>
<keyword evidence="5 7" id="KW-0833">Ubl conjugation pathway</keyword>
<reference evidence="10" key="1">
    <citation type="journal article" date="2010" name="Nature">
        <title>The Amphimedon queenslandica genome and the evolution of animal complexity.</title>
        <authorList>
            <person name="Srivastava M."/>
            <person name="Simakov O."/>
            <person name="Chapman J."/>
            <person name="Fahey B."/>
            <person name="Gauthier M.E."/>
            <person name="Mitros T."/>
            <person name="Richards G.S."/>
            <person name="Conaco C."/>
            <person name="Dacre M."/>
            <person name="Hellsten U."/>
            <person name="Larroux C."/>
            <person name="Putnam N.H."/>
            <person name="Stanke M."/>
            <person name="Adamska M."/>
            <person name="Darling A."/>
            <person name="Degnan S.M."/>
            <person name="Oakley T.H."/>
            <person name="Plachetzki D.C."/>
            <person name="Zhai Y."/>
            <person name="Adamski M."/>
            <person name="Calcino A."/>
            <person name="Cummins S.F."/>
            <person name="Goodstein D.M."/>
            <person name="Harris C."/>
            <person name="Jackson D.J."/>
            <person name="Leys S.P."/>
            <person name="Shu S."/>
            <person name="Woodcroft B.J."/>
            <person name="Vervoort M."/>
            <person name="Kosik K.S."/>
            <person name="Manning G."/>
            <person name="Degnan B.M."/>
            <person name="Rokhsar D.S."/>
        </authorList>
    </citation>
    <scope>NUCLEOTIDE SEQUENCE [LARGE SCALE GENOMIC DNA]</scope>
</reference>
<keyword evidence="6 7" id="KW-0131">Cell cycle</keyword>